<accession>A0A8E2JVF2</accession>
<sequence>MMMEIGDAHQIRKMASQQSDRAVAAAIIKTKPQRVRRRRRVHTGAPTLQFVTATDPRQFRDERTMRGVRSQAMIQYRYKAAQQKQKNEGKLSKSNPVLDPHDNTLNVTTLVGESISIQKTSKTTIPQLLYLPERPAKSNNDPRPALSSKELDY</sequence>
<reference evidence="2 3" key="1">
    <citation type="journal article" date="2016" name="Nat. Commun.">
        <title>Ectomycorrhizal ecology is imprinted in the genome of the dominant symbiotic fungus Cenococcum geophilum.</title>
        <authorList>
            <consortium name="DOE Joint Genome Institute"/>
            <person name="Peter M."/>
            <person name="Kohler A."/>
            <person name="Ohm R.A."/>
            <person name="Kuo A."/>
            <person name="Krutzmann J."/>
            <person name="Morin E."/>
            <person name="Arend M."/>
            <person name="Barry K.W."/>
            <person name="Binder M."/>
            <person name="Choi C."/>
            <person name="Clum A."/>
            <person name="Copeland A."/>
            <person name="Grisel N."/>
            <person name="Haridas S."/>
            <person name="Kipfer T."/>
            <person name="LaButti K."/>
            <person name="Lindquist E."/>
            <person name="Lipzen A."/>
            <person name="Maire R."/>
            <person name="Meier B."/>
            <person name="Mihaltcheva S."/>
            <person name="Molinier V."/>
            <person name="Murat C."/>
            <person name="Poggeler S."/>
            <person name="Quandt C.A."/>
            <person name="Sperisen C."/>
            <person name="Tritt A."/>
            <person name="Tisserant E."/>
            <person name="Crous P.W."/>
            <person name="Henrissat B."/>
            <person name="Nehls U."/>
            <person name="Egli S."/>
            <person name="Spatafora J.W."/>
            <person name="Grigoriev I.V."/>
            <person name="Martin F.M."/>
        </authorList>
    </citation>
    <scope>NUCLEOTIDE SEQUENCE [LARGE SCALE GENOMIC DNA]</scope>
    <source>
        <strain evidence="2 3">CBS 207.34</strain>
    </source>
</reference>
<name>A0A8E2JVF2_9PEZI</name>
<gene>
    <name evidence="2" type="ORF">AOQ84DRAFT_387388</name>
</gene>
<evidence type="ECO:0000313" key="2">
    <source>
        <dbReference type="EMBL" id="OCL10622.1"/>
    </source>
</evidence>
<feature type="region of interest" description="Disordered" evidence="1">
    <location>
        <begin position="80"/>
        <end position="103"/>
    </location>
</feature>
<dbReference type="EMBL" id="KV749203">
    <property type="protein sequence ID" value="OCL10622.1"/>
    <property type="molecule type" value="Genomic_DNA"/>
</dbReference>
<feature type="region of interest" description="Disordered" evidence="1">
    <location>
        <begin position="129"/>
        <end position="153"/>
    </location>
</feature>
<evidence type="ECO:0000256" key="1">
    <source>
        <dbReference type="SAM" id="MobiDB-lite"/>
    </source>
</evidence>
<protein>
    <submittedName>
        <fullName evidence="2">Uncharacterized protein</fullName>
    </submittedName>
</protein>
<dbReference type="AlphaFoldDB" id="A0A8E2JVF2"/>
<keyword evidence="3" id="KW-1185">Reference proteome</keyword>
<evidence type="ECO:0000313" key="3">
    <source>
        <dbReference type="Proteomes" id="UP000250140"/>
    </source>
</evidence>
<proteinExistence type="predicted"/>
<dbReference type="OrthoDB" id="415825at2759"/>
<organism evidence="2 3">
    <name type="scientific">Glonium stellatum</name>
    <dbReference type="NCBI Taxonomy" id="574774"/>
    <lineage>
        <taxon>Eukaryota</taxon>
        <taxon>Fungi</taxon>
        <taxon>Dikarya</taxon>
        <taxon>Ascomycota</taxon>
        <taxon>Pezizomycotina</taxon>
        <taxon>Dothideomycetes</taxon>
        <taxon>Pleosporomycetidae</taxon>
        <taxon>Gloniales</taxon>
        <taxon>Gloniaceae</taxon>
        <taxon>Glonium</taxon>
    </lineage>
</organism>
<dbReference type="Proteomes" id="UP000250140">
    <property type="component" value="Unassembled WGS sequence"/>
</dbReference>